<dbReference type="AlphaFoldDB" id="A0A9D4BNG3"/>
<gene>
    <name evidence="3" type="ORF">DPMN_074515</name>
</gene>
<keyword evidence="1" id="KW-0472">Membrane</keyword>
<protein>
    <recommendedName>
        <fullName evidence="2">Chitin-binding type-2 domain-containing protein</fullName>
    </recommendedName>
</protein>
<keyword evidence="1" id="KW-1133">Transmembrane helix</keyword>
<dbReference type="PROSITE" id="PS50940">
    <property type="entry name" value="CHIT_BIND_II"/>
    <property type="match status" value="1"/>
</dbReference>
<organism evidence="3 4">
    <name type="scientific">Dreissena polymorpha</name>
    <name type="common">Zebra mussel</name>
    <name type="synonym">Mytilus polymorpha</name>
    <dbReference type="NCBI Taxonomy" id="45954"/>
    <lineage>
        <taxon>Eukaryota</taxon>
        <taxon>Metazoa</taxon>
        <taxon>Spiralia</taxon>
        <taxon>Lophotrochozoa</taxon>
        <taxon>Mollusca</taxon>
        <taxon>Bivalvia</taxon>
        <taxon>Autobranchia</taxon>
        <taxon>Heteroconchia</taxon>
        <taxon>Euheterodonta</taxon>
        <taxon>Imparidentia</taxon>
        <taxon>Neoheterodontei</taxon>
        <taxon>Myida</taxon>
        <taxon>Dreissenoidea</taxon>
        <taxon>Dreissenidae</taxon>
        <taxon>Dreissena</taxon>
    </lineage>
</organism>
<dbReference type="Proteomes" id="UP000828390">
    <property type="component" value="Unassembled WGS sequence"/>
</dbReference>
<evidence type="ECO:0000313" key="3">
    <source>
        <dbReference type="EMBL" id="KAH3699557.1"/>
    </source>
</evidence>
<feature type="domain" description="Chitin-binding type-2" evidence="2">
    <location>
        <begin position="115"/>
        <end position="171"/>
    </location>
</feature>
<comment type="caution">
    <text evidence="3">The sequence shown here is derived from an EMBL/GenBank/DDBJ whole genome shotgun (WGS) entry which is preliminary data.</text>
</comment>
<keyword evidence="4" id="KW-1185">Reference proteome</keyword>
<dbReference type="Pfam" id="PF01607">
    <property type="entry name" value="CBM_14"/>
    <property type="match status" value="1"/>
</dbReference>
<dbReference type="GO" id="GO:0008061">
    <property type="term" value="F:chitin binding"/>
    <property type="evidence" value="ECO:0007669"/>
    <property type="project" value="InterPro"/>
</dbReference>
<name>A0A9D4BNG3_DREPO</name>
<dbReference type="Gene3D" id="2.170.140.10">
    <property type="entry name" value="Chitin binding domain"/>
    <property type="match status" value="1"/>
</dbReference>
<dbReference type="InterPro" id="IPR002557">
    <property type="entry name" value="Chitin-bd_dom"/>
</dbReference>
<accession>A0A9D4BNG3</accession>
<dbReference type="GO" id="GO:0005576">
    <property type="term" value="C:extracellular region"/>
    <property type="evidence" value="ECO:0007669"/>
    <property type="project" value="InterPro"/>
</dbReference>
<feature type="transmembrane region" description="Helical" evidence="1">
    <location>
        <begin position="6"/>
        <end position="31"/>
    </location>
</feature>
<keyword evidence="1" id="KW-0812">Transmembrane</keyword>
<sequence>MSNLTSVYIGICIILTAVILVCATDYMPVIAPPYEFLRPKQPECVSSCRGLPDGDYPSCEGCLFFTTCSNGRTYPARVCSWFGGLYWNNKYKLCDWHPSTCFKKKSENSPNCIHSDECREMPDGDYQSCTGCMVYITCSGGRAYDGRPCPWLLVWNEHRKRCEWNSPTCKPSEEELEQRQELLRKMYGL</sequence>
<dbReference type="EMBL" id="JAIWYP010000015">
    <property type="protein sequence ID" value="KAH3699557.1"/>
    <property type="molecule type" value="Genomic_DNA"/>
</dbReference>
<evidence type="ECO:0000256" key="1">
    <source>
        <dbReference type="SAM" id="Phobius"/>
    </source>
</evidence>
<evidence type="ECO:0000259" key="2">
    <source>
        <dbReference type="PROSITE" id="PS50940"/>
    </source>
</evidence>
<proteinExistence type="predicted"/>
<dbReference type="InterPro" id="IPR036508">
    <property type="entry name" value="Chitin-bd_dom_sf"/>
</dbReference>
<dbReference type="SUPFAM" id="SSF57625">
    <property type="entry name" value="Invertebrate chitin-binding proteins"/>
    <property type="match status" value="1"/>
</dbReference>
<reference evidence="3" key="2">
    <citation type="submission" date="2020-11" db="EMBL/GenBank/DDBJ databases">
        <authorList>
            <person name="McCartney M.A."/>
            <person name="Auch B."/>
            <person name="Kono T."/>
            <person name="Mallez S."/>
            <person name="Becker A."/>
            <person name="Gohl D.M."/>
            <person name="Silverstein K.A.T."/>
            <person name="Koren S."/>
            <person name="Bechman K.B."/>
            <person name="Herman A."/>
            <person name="Abrahante J.E."/>
            <person name="Garbe J."/>
        </authorList>
    </citation>
    <scope>NUCLEOTIDE SEQUENCE</scope>
    <source>
        <strain evidence="3">Duluth1</strain>
        <tissue evidence="3">Whole animal</tissue>
    </source>
</reference>
<evidence type="ECO:0000313" key="4">
    <source>
        <dbReference type="Proteomes" id="UP000828390"/>
    </source>
</evidence>
<reference evidence="3" key="1">
    <citation type="journal article" date="2019" name="bioRxiv">
        <title>The Genome of the Zebra Mussel, Dreissena polymorpha: A Resource for Invasive Species Research.</title>
        <authorList>
            <person name="McCartney M.A."/>
            <person name="Auch B."/>
            <person name="Kono T."/>
            <person name="Mallez S."/>
            <person name="Zhang Y."/>
            <person name="Obille A."/>
            <person name="Becker A."/>
            <person name="Abrahante J.E."/>
            <person name="Garbe J."/>
            <person name="Badalamenti J.P."/>
            <person name="Herman A."/>
            <person name="Mangelson H."/>
            <person name="Liachko I."/>
            <person name="Sullivan S."/>
            <person name="Sone E.D."/>
            <person name="Koren S."/>
            <person name="Silverstein K.A.T."/>
            <person name="Beckman K.B."/>
            <person name="Gohl D.M."/>
        </authorList>
    </citation>
    <scope>NUCLEOTIDE SEQUENCE</scope>
    <source>
        <strain evidence="3">Duluth1</strain>
        <tissue evidence="3">Whole animal</tissue>
    </source>
</reference>
<dbReference type="OrthoDB" id="6128341at2759"/>